<dbReference type="AlphaFoldDB" id="A0A179UAQ9"/>
<name>A0A179UAQ9_BLAGS</name>
<evidence type="ECO:0000313" key="2">
    <source>
        <dbReference type="Proteomes" id="UP000002038"/>
    </source>
</evidence>
<organism evidence="1 2">
    <name type="scientific">Blastomyces gilchristii (strain SLH14081)</name>
    <name type="common">Blastomyces dermatitidis</name>
    <dbReference type="NCBI Taxonomy" id="559298"/>
    <lineage>
        <taxon>Eukaryota</taxon>
        <taxon>Fungi</taxon>
        <taxon>Dikarya</taxon>
        <taxon>Ascomycota</taxon>
        <taxon>Pezizomycotina</taxon>
        <taxon>Eurotiomycetes</taxon>
        <taxon>Eurotiomycetidae</taxon>
        <taxon>Onygenales</taxon>
        <taxon>Ajellomycetaceae</taxon>
        <taxon>Blastomyces</taxon>
    </lineage>
</organism>
<dbReference type="Proteomes" id="UP000002038">
    <property type="component" value="Unassembled WGS sequence"/>
</dbReference>
<gene>
    <name evidence="1" type="ORF">BDBG_01299</name>
</gene>
<evidence type="ECO:0000313" key="1">
    <source>
        <dbReference type="EMBL" id="OAT04803.1"/>
    </source>
</evidence>
<dbReference type="KEGG" id="bgh:BDBG_01299"/>
<sequence>MALLLRYRSQTIQPNNGIVKRNAPKDRCGVTPGYCGQNEYTIISSGHSHVWPNHSLRHCRLGGCGAMENP</sequence>
<dbReference type="RefSeq" id="XP_031576383.1">
    <property type="nucleotide sequence ID" value="XM_031720274.1"/>
</dbReference>
<proteinExistence type="predicted"/>
<reference evidence="2" key="1">
    <citation type="journal article" date="2015" name="PLoS Genet.">
        <title>The dynamic genome and transcriptome of the human fungal pathogen Blastomyces and close relative Emmonsia.</title>
        <authorList>
            <person name="Munoz J.F."/>
            <person name="Gauthier G.M."/>
            <person name="Desjardins C.A."/>
            <person name="Gallo J.E."/>
            <person name="Holder J."/>
            <person name="Sullivan T.D."/>
            <person name="Marty A.J."/>
            <person name="Carmen J.C."/>
            <person name="Chen Z."/>
            <person name="Ding L."/>
            <person name="Gujja S."/>
            <person name="Magrini V."/>
            <person name="Misas E."/>
            <person name="Mitreva M."/>
            <person name="Priest M."/>
            <person name="Saif S."/>
            <person name="Whiston E.A."/>
            <person name="Young S."/>
            <person name="Zeng Q."/>
            <person name="Goldman W.E."/>
            <person name="Mardis E.R."/>
            <person name="Taylor J.W."/>
            <person name="McEwen J.G."/>
            <person name="Clay O.K."/>
            <person name="Klein B.S."/>
            <person name="Cuomo C.A."/>
        </authorList>
    </citation>
    <scope>NUCLEOTIDE SEQUENCE [LARGE SCALE GENOMIC DNA]</scope>
    <source>
        <strain evidence="2">SLH14081</strain>
    </source>
</reference>
<protein>
    <submittedName>
        <fullName evidence="1">Uncharacterized protein</fullName>
    </submittedName>
</protein>
<accession>A0A179UAQ9</accession>
<dbReference type="VEuPathDB" id="FungiDB:BDBG_01299"/>
<dbReference type="GeneID" id="42527998"/>
<keyword evidence="2" id="KW-1185">Reference proteome</keyword>
<dbReference type="EMBL" id="GG657449">
    <property type="protein sequence ID" value="OAT04803.1"/>
    <property type="molecule type" value="Genomic_DNA"/>
</dbReference>